<organism evidence="13 14">
    <name type="scientific">Hymenobacter elongatus</name>
    <dbReference type="NCBI Taxonomy" id="877208"/>
    <lineage>
        <taxon>Bacteria</taxon>
        <taxon>Pseudomonadati</taxon>
        <taxon>Bacteroidota</taxon>
        <taxon>Cytophagia</taxon>
        <taxon>Cytophagales</taxon>
        <taxon>Hymenobacteraceae</taxon>
        <taxon>Hymenobacter</taxon>
    </lineage>
</organism>
<evidence type="ECO:0000256" key="4">
    <source>
        <dbReference type="ARBA" id="ARBA00022475"/>
    </source>
</evidence>
<dbReference type="OrthoDB" id="9812355at2"/>
<accession>A0A4Z0PI20</accession>
<dbReference type="GO" id="GO:0015891">
    <property type="term" value="P:siderophore transport"/>
    <property type="evidence" value="ECO:0007669"/>
    <property type="project" value="InterPro"/>
</dbReference>
<evidence type="ECO:0000256" key="8">
    <source>
        <dbReference type="ARBA" id="ARBA00022989"/>
    </source>
</evidence>
<dbReference type="GO" id="GO:0005886">
    <property type="term" value="C:plasma membrane"/>
    <property type="evidence" value="ECO:0007669"/>
    <property type="project" value="UniProtKB-SubCell"/>
</dbReference>
<dbReference type="SUPFAM" id="SSF82185">
    <property type="entry name" value="Histone H3 K4-specific methyltransferase SET7/9 N-terminal domain"/>
    <property type="match status" value="1"/>
</dbReference>
<feature type="signal peptide" evidence="11">
    <location>
        <begin position="1"/>
        <end position="20"/>
    </location>
</feature>
<keyword evidence="8" id="KW-1133">Transmembrane helix</keyword>
<name>A0A4Z0PI20_9BACT</name>
<protein>
    <submittedName>
        <fullName evidence="13">TonB family protein</fullName>
    </submittedName>
</protein>
<dbReference type="RefSeq" id="WP_135499263.1">
    <property type="nucleotide sequence ID" value="NZ_SRLD01000046.1"/>
</dbReference>
<proteinExistence type="inferred from homology"/>
<evidence type="ECO:0000259" key="12">
    <source>
        <dbReference type="PROSITE" id="PS52015"/>
    </source>
</evidence>
<dbReference type="Gene3D" id="3.30.1150.10">
    <property type="match status" value="1"/>
</dbReference>
<evidence type="ECO:0000256" key="10">
    <source>
        <dbReference type="SAM" id="MobiDB-lite"/>
    </source>
</evidence>
<dbReference type="GO" id="GO:0031992">
    <property type="term" value="F:energy transducer activity"/>
    <property type="evidence" value="ECO:0007669"/>
    <property type="project" value="InterPro"/>
</dbReference>
<dbReference type="PROSITE" id="PS52015">
    <property type="entry name" value="TONB_CTD"/>
    <property type="match status" value="1"/>
</dbReference>
<dbReference type="EMBL" id="SRLD01000046">
    <property type="protein sequence ID" value="TGE13941.1"/>
    <property type="molecule type" value="Genomic_DNA"/>
</dbReference>
<dbReference type="GO" id="GO:0055085">
    <property type="term" value="P:transmembrane transport"/>
    <property type="evidence" value="ECO:0007669"/>
    <property type="project" value="InterPro"/>
</dbReference>
<feature type="domain" description="TonB C-terminal" evidence="12">
    <location>
        <begin position="166"/>
        <end position="262"/>
    </location>
</feature>
<evidence type="ECO:0000256" key="1">
    <source>
        <dbReference type="ARBA" id="ARBA00004383"/>
    </source>
</evidence>
<dbReference type="SUPFAM" id="SSF74653">
    <property type="entry name" value="TolA/TonB C-terminal domain"/>
    <property type="match status" value="1"/>
</dbReference>
<evidence type="ECO:0000256" key="11">
    <source>
        <dbReference type="SAM" id="SignalP"/>
    </source>
</evidence>
<dbReference type="Pfam" id="PF03544">
    <property type="entry name" value="TonB_C"/>
    <property type="match status" value="1"/>
</dbReference>
<reference evidence="13 14" key="1">
    <citation type="submission" date="2019-04" db="EMBL/GenBank/DDBJ databases">
        <authorList>
            <person name="Feng G."/>
            <person name="Zhang J."/>
            <person name="Zhu H."/>
        </authorList>
    </citation>
    <scope>NUCLEOTIDE SEQUENCE [LARGE SCALE GENOMIC DNA]</scope>
    <source>
        <strain evidence="13 14">JCM 17223</strain>
    </source>
</reference>
<dbReference type="InterPro" id="IPR003538">
    <property type="entry name" value="TonB"/>
</dbReference>
<gene>
    <name evidence="13" type="ORF">E5J99_18285</name>
</gene>
<dbReference type="Proteomes" id="UP000297739">
    <property type="component" value="Unassembled WGS sequence"/>
</dbReference>
<dbReference type="InterPro" id="IPR051045">
    <property type="entry name" value="TonB-dependent_transducer"/>
</dbReference>
<dbReference type="AlphaFoldDB" id="A0A4Z0PI20"/>
<sequence>MKILLVAVGLLLGSAGTVLGQADRTYPFRTVSYLGANGSTLPGPDGAASRVERTFRDSLSGTVREYNAAGQIRKITPYAVMDQVKLGPATTYYETGQTHTKEDFVGAKRNGEFVVYYTDGKVKRRETYVDDVRQTGMCYAPDGSVVPFYEYEIMPRFKGATMLGGSGTQKVRAALASNVRYPASALMSQAQGKVYVAFLVTSTGQVTDVRVLKGVNEALDAAAVTAVKKLSGFTPGQLDGNPVAASFTIPVEFKITEAAPEPSPLRHRGGQYPVGSPSFRN</sequence>
<feature type="chain" id="PRO_5021306840" evidence="11">
    <location>
        <begin position="21"/>
        <end position="281"/>
    </location>
</feature>
<evidence type="ECO:0000256" key="9">
    <source>
        <dbReference type="ARBA" id="ARBA00023136"/>
    </source>
</evidence>
<feature type="region of interest" description="Disordered" evidence="10">
    <location>
        <begin position="259"/>
        <end position="281"/>
    </location>
</feature>
<keyword evidence="4" id="KW-1003">Cell membrane</keyword>
<dbReference type="GO" id="GO:0030288">
    <property type="term" value="C:outer membrane-bounded periplasmic space"/>
    <property type="evidence" value="ECO:0007669"/>
    <property type="project" value="InterPro"/>
</dbReference>
<dbReference type="GO" id="GO:0015031">
    <property type="term" value="P:protein transport"/>
    <property type="evidence" value="ECO:0007669"/>
    <property type="project" value="UniProtKB-KW"/>
</dbReference>
<evidence type="ECO:0000256" key="2">
    <source>
        <dbReference type="ARBA" id="ARBA00006555"/>
    </source>
</evidence>
<keyword evidence="5" id="KW-0997">Cell inner membrane</keyword>
<keyword evidence="3" id="KW-0813">Transport</keyword>
<dbReference type="NCBIfam" id="TIGR01352">
    <property type="entry name" value="tonB_Cterm"/>
    <property type="match status" value="1"/>
</dbReference>
<evidence type="ECO:0000256" key="6">
    <source>
        <dbReference type="ARBA" id="ARBA00022692"/>
    </source>
</evidence>
<comment type="caution">
    <text evidence="13">The sequence shown here is derived from an EMBL/GenBank/DDBJ whole genome shotgun (WGS) entry which is preliminary data.</text>
</comment>
<keyword evidence="9" id="KW-0472">Membrane</keyword>
<evidence type="ECO:0000313" key="14">
    <source>
        <dbReference type="Proteomes" id="UP000297739"/>
    </source>
</evidence>
<dbReference type="PANTHER" id="PTHR33446">
    <property type="entry name" value="PROTEIN TONB-RELATED"/>
    <property type="match status" value="1"/>
</dbReference>
<evidence type="ECO:0000256" key="3">
    <source>
        <dbReference type="ARBA" id="ARBA00022448"/>
    </source>
</evidence>
<keyword evidence="11" id="KW-0732">Signal</keyword>
<dbReference type="InterPro" id="IPR037682">
    <property type="entry name" value="TonB_C"/>
</dbReference>
<comment type="subcellular location">
    <subcellularLocation>
        <location evidence="1">Cell inner membrane</location>
        <topology evidence="1">Single-pass membrane protein</topology>
        <orientation evidence="1">Periplasmic side</orientation>
    </subcellularLocation>
</comment>
<keyword evidence="7" id="KW-0653">Protein transport</keyword>
<keyword evidence="6" id="KW-0812">Transmembrane</keyword>
<comment type="similarity">
    <text evidence="2">Belongs to the TonB family.</text>
</comment>
<dbReference type="Pfam" id="PF07661">
    <property type="entry name" value="MORN_2"/>
    <property type="match status" value="1"/>
</dbReference>
<keyword evidence="14" id="KW-1185">Reference proteome</keyword>
<dbReference type="InterPro" id="IPR006260">
    <property type="entry name" value="TonB/TolA_C"/>
</dbReference>
<dbReference type="Gene3D" id="3.90.930.1">
    <property type="match status" value="1"/>
</dbReference>
<dbReference type="PRINTS" id="PR01374">
    <property type="entry name" value="TONBPROTEIN"/>
</dbReference>
<evidence type="ECO:0000313" key="13">
    <source>
        <dbReference type="EMBL" id="TGE13941.1"/>
    </source>
</evidence>
<evidence type="ECO:0000256" key="7">
    <source>
        <dbReference type="ARBA" id="ARBA00022927"/>
    </source>
</evidence>
<evidence type="ECO:0000256" key="5">
    <source>
        <dbReference type="ARBA" id="ARBA00022519"/>
    </source>
</evidence>
<dbReference type="InterPro" id="IPR011652">
    <property type="entry name" value="MORN_2"/>
</dbReference>